<evidence type="ECO:0000256" key="10">
    <source>
        <dbReference type="PROSITE-ProRule" id="PRU00409"/>
    </source>
</evidence>
<comment type="pathway">
    <text evidence="9">Amino-acid biosynthesis.</text>
</comment>
<comment type="similarity">
    <text evidence="2">Belongs to the RimK family. LysX subfamily.</text>
</comment>
<dbReference type="GO" id="GO:0005737">
    <property type="term" value="C:cytoplasm"/>
    <property type="evidence" value="ECO:0007669"/>
    <property type="project" value="TreeGrafter"/>
</dbReference>
<dbReference type="GO" id="GO:0046872">
    <property type="term" value="F:metal ion binding"/>
    <property type="evidence" value="ECO:0007669"/>
    <property type="project" value="UniProtKB-KW"/>
</dbReference>
<dbReference type="NCBIfam" id="TIGR02144">
    <property type="entry name" value="LysX_arch"/>
    <property type="match status" value="1"/>
</dbReference>
<dbReference type="PANTHER" id="PTHR21621:SF2">
    <property type="entry name" value="COENZYME GAMMA-F420-2:ALPHA-L-GLUTAMATE LIGASE"/>
    <property type="match status" value="1"/>
</dbReference>
<dbReference type="AlphaFoldDB" id="G0EDE0"/>
<evidence type="ECO:0000256" key="3">
    <source>
        <dbReference type="ARBA" id="ARBA00022598"/>
    </source>
</evidence>
<evidence type="ECO:0000256" key="8">
    <source>
        <dbReference type="ARBA" id="ARBA00022842"/>
    </source>
</evidence>
<keyword evidence="8" id="KW-0460">Magnesium</keyword>
<dbReference type="GO" id="GO:0043774">
    <property type="term" value="F:coenzyme F420-2 alpha-glutamyl ligase activity"/>
    <property type="evidence" value="ECO:0007669"/>
    <property type="project" value="TreeGrafter"/>
</dbReference>
<keyword evidence="5" id="KW-0479">Metal-binding</keyword>
<name>G0EDE0_PYRF1</name>
<dbReference type="FunFam" id="3.30.1490.20:FF:000025">
    <property type="entry name" value="Alpha-aminoadipate--LysW ligase LysX protein"/>
    <property type="match status" value="1"/>
</dbReference>
<dbReference type="Gene3D" id="3.30.1490.20">
    <property type="entry name" value="ATP-grasp fold, A domain"/>
    <property type="match status" value="1"/>
</dbReference>
<organism evidence="12 13">
    <name type="scientific">Pyrolobus fumarii (strain DSM 11204 / 1A)</name>
    <dbReference type="NCBI Taxonomy" id="694429"/>
    <lineage>
        <taxon>Archaea</taxon>
        <taxon>Thermoproteota</taxon>
        <taxon>Thermoprotei</taxon>
        <taxon>Desulfurococcales</taxon>
        <taxon>Pyrodictiaceae</taxon>
        <taxon>Pyrolobus</taxon>
    </lineage>
</organism>
<keyword evidence="7 10" id="KW-0067">ATP-binding</keyword>
<feature type="domain" description="ATP-grasp" evidence="11">
    <location>
        <begin position="91"/>
        <end position="277"/>
    </location>
</feature>
<evidence type="ECO:0000256" key="7">
    <source>
        <dbReference type="ARBA" id="ARBA00022840"/>
    </source>
</evidence>
<comment type="cofactor">
    <cofactor evidence="1">
        <name>Mg(2+)</name>
        <dbReference type="ChEBI" id="CHEBI:18420"/>
    </cofactor>
</comment>
<evidence type="ECO:0000256" key="5">
    <source>
        <dbReference type="ARBA" id="ARBA00022723"/>
    </source>
</evidence>
<dbReference type="FunCoup" id="G0EDE0">
    <property type="interactions" value="100"/>
</dbReference>
<proteinExistence type="inferred from homology"/>
<dbReference type="Gene3D" id="3.40.50.20">
    <property type="match status" value="1"/>
</dbReference>
<evidence type="ECO:0000259" key="11">
    <source>
        <dbReference type="PROSITE" id="PS50975"/>
    </source>
</evidence>
<dbReference type="InParanoid" id="G0EDE0"/>
<keyword evidence="6 10" id="KW-0547">Nucleotide-binding</keyword>
<evidence type="ECO:0000313" key="13">
    <source>
        <dbReference type="Proteomes" id="UP000001037"/>
    </source>
</evidence>
<reference evidence="12 13" key="1">
    <citation type="journal article" date="2011" name="Stand. Genomic Sci.">
        <title>Complete genome sequence of the hyperthermophilic chemolithoautotroph Pyrolobus fumarii type strain (1A).</title>
        <authorList>
            <person name="Anderson I."/>
            <person name="Goker M."/>
            <person name="Nolan M."/>
            <person name="Lucas S."/>
            <person name="Hammon N."/>
            <person name="Deshpande S."/>
            <person name="Cheng J.F."/>
            <person name="Tapia R."/>
            <person name="Han C."/>
            <person name="Goodwin L."/>
            <person name="Pitluck S."/>
            <person name="Huntemann M."/>
            <person name="Liolios K."/>
            <person name="Ivanova N."/>
            <person name="Pagani I."/>
            <person name="Mavromatis K."/>
            <person name="Ovchinikova G."/>
            <person name="Pati A."/>
            <person name="Chen A."/>
            <person name="Palaniappan K."/>
            <person name="Land M."/>
            <person name="Hauser L."/>
            <person name="Brambilla E.M."/>
            <person name="Huber H."/>
            <person name="Yasawong M."/>
            <person name="Rohde M."/>
            <person name="Spring S."/>
            <person name="Abt B."/>
            <person name="Sikorski J."/>
            <person name="Wirth R."/>
            <person name="Detter J.C."/>
            <person name="Woyke T."/>
            <person name="Bristow J."/>
            <person name="Eisen J.A."/>
            <person name="Markowitz V."/>
            <person name="Hugenholtz P."/>
            <person name="Kyrpides N.C."/>
            <person name="Klenk H.P."/>
            <person name="Lapidus A."/>
        </authorList>
    </citation>
    <scope>NUCLEOTIDE SEQUENCE [LARGE SCALE GENOMIC DNA]</scope>
    <source>
        <strain evidence="13">DSM 11204 / 1A</strain>
    </source>
</reference>
<keyword evidence="4" id="KW-0028">Amino-acid biosynthesis</keyword>
<dbReference type="Pfam" id="PF22626">
    <property type="entry name" value="LysX_preATP_grasp"/>
    <property type="match status" value="1"/>
</dbReference>
<evidence type="ECO:0000256" key="1">
    <source>
        <dbReference type="ARBA" id="ARBA00001946"/>
    </source>
</evidence>
<evidence type="ECO:0000256" key="4">
    <source>
        <dbReference type="ARBA" id="ARBA00022605"/>
    </source>
</evidence>
<keyword evidence="13" id="KW-1185">Reference proteome</keyword>
<dbReference type="SUPFAM" id="SSF56059">
    <property type="entry name" value="Glutathione synthetase ATP-binding domain-like"/>
    <property type="match status" value="1"/>
</dbReference>
<dbReference type="InterPro" id="IPR013651">
    <property type="entry name" value="ATP-grasp_RimK-type"/>
</dbReference>
<dbReference type="InterPro" id="IPR011870">
    <property type="entry name" value="LysX_arch"/>
</dbReference>
<dbReference type="NCBIfam" id="TIGR00768">
    <property type="entry name" value="rimK_fam"/>
    <property type="match status" value="1"/>
</dbReference>
<keyword evidence="3" id="KW-0436">Ligase</keyword>
<dbReference type="EMBL" id="CP002838">
    <property type="protein sequence ID" value="AEM38625.1"/>
    <property type="molecule type" value="Genomic_DNA"/>
</dbReference>
<evidence type="ECO:0000256" key="9">
    <source>
        <dbReference type="ARBA" id="ARBA00029440"/>
    </source>
</evidence>
<gene>
    <name evidence="12" type="ordered locus">Pyrfu_0756</name>
</gene>
<dbReference type="GO" id="GO:0009085">
    <property type="term" value="P:lysine biosynthetic process"/>
    <property type="evidence" value="ECO:0007669"/>
    <property type="project" value="InterPro"/>
</dbReference>
<dbReference type="GO" id="GO:0005524">
    <property type="term" value="F:ATP binding"/>
    <property type="evidence" value="ECO:0007669"/>
    <property type="project" value="UniProtKB-UniRule"/>
</dbReference>
<dbReference type="InterPro" id="IPR013815">
    <property type="entry name" value="ATP_grasp_subdomain_1"/>
</dbReference>
<dbReference type="PROSITE" id="PS50975">
    <property type="entry name" value="ATP_GRASP"/>
    <property type="match status" value="1"/>
</dbReference>
<dbReference type="GeneID" id="11139224"/>
<evidence type="ECO:0000256" key="6">
    <source>
        <dbReference type="ARBA" id="ARBA00022741"/>
    </source>
</evidence>
<dbReference type="STRING" id="694429.Pyrfu_0756"/>
<accession>G0EDE0</accession>
<dbReference type="RefSeq" id="WP_014026302.1">
    <property type="nucleotide sequence ID" value="NC_015931.1"/>
</dbReference>
<dbReference type="KEGG" id="pfm:Pyrfu_0756"/>
<dbReference type="Proteomes" id="UP000001037">
    <property type="component" value="Chromosome"/>
</dbReference>
<dbReference type="OrthoDB" id="33241at2157"/>
<dbReference type="PANTHER" id="PTHR21621">
    <property type="entry name" value="RIBOSOMAL PROTEIN S6 MODIFICATION PROTEIN"/>
    <property type="match status" value="1"/>
</dbReference>
<dbReference type="InterPro" id="IPR004666">
    <property type="entry name" value="Rp_bS6_RimK/Lys_biosynth_LsyX"/>
</dbReference>
<dbReference type="InterPro" id="IPR016185">
    <property type="entry name" value="PreATP-grasp_dom_sf"/>
</dbReference>
<dbReference type="InterPro" id="IPR054562">
    <property type="entry name" value="LysX/ArgX_preATP_grasp"/>
</dbReference>
<protein>
    <submittedName>
        <fullName evidence="12">Lysine biosynthesis enzyme LysX</fullName>
    </submittedName>
</protein>
<dbReference type="InterPro" id="IPR011761">
    <property type="entry name" value="ATP-grasp"/>
</dbReference>
<sequence>MTRVALAYDYLRQEEKLVIEALREVGLEVKMLPVTEKPFHIGGEPDIDLVVVRTTSMFNGLYTAAAYESMGIRSINQSRTILYSGDKALTYSLLARAKIPTPDTYIALGSRAVFEAAKLLGYPLVDKPPIGSWGRLVSLIYDDFNLVTVVEHREALCNRQMRIHVMQEYVETGNKDIRCLVLGGELLGCIYRIAREGEWRSNVALGGHTEVVDVTPDLENLVLRAAAVVEGDFVSIDVFEHPEKGYVVNEVNGIPEFKGFMRATGVNVARKLAEYVKSLVKA</sequence>
<dbReference type="FunFam" id="3.30.470.20:FF:000058">
    <property type="entry name" value="Alpha-aminoadipate--LysW ligase LysX protein"/>
    <property type="match status" value="1"/>
</dbReference>
<dbReference type="eggNOG" id="arCOG01589">
    <property type="taxonomic scope" value="Archaea"/>
</dbReference>
<dbReference type="SUPFAM" id="SSF52440">
    <property type="entry name" value="PreATP-grasp domain"/>
    <property type="match status" value="1"/>
</dbReference>
<dbReference type="Gene3D" id="3.30.470.20">
    <property type="entry name" value="ATP-grasp fold, B domain"/>
    <property type="match status" value="1"/>
</dbReference>
<evidence type="ECO:0000313" key="12">
    <source>
        <dbReference type="EMBL" id="AEM38625.1"/>
    </source>
</evidence>
<evidence type="ECO:0000256" key="2">
    <source>
        <dbReference type="ARBA" id="ARBA00006239"/>
    </source>
</evidence>
<dbReference type="Pfam" id="PF08443">
    <property type="entry name" value="RimK"/>
    <property type="match status" value="1"/>
</dbReference>
<dbReference type="HOGENOM" id="CLU_054353_2_1_2"/>